<dbReference type="EMBL" id="JACNMF010000001">
    <property type="protein sequence ID" value="MBC3757744.1"/>
    <property type="molecule type" value="Genomic_DNA"/>
</dbReference>
<protein>
    <submittedName>
        <fullName evidence="2">Polysaccharide pyruvyl transferase family protein</fullName>
    </submittedName>
</protein>
<organism evidence="2 3">
    <name type="scientific">Hyunsoonleella aquatilis</name>
    <dbReference type="NCBI Taxonomy" id="2762758"/>
    <lineage>
        <taxon>Bacteria</taxon>
        <taxon>Pseudomonadati</taxon>
        <taxon>Bacteroidota</taxon>
        <taxon>Flavobacteriia</taxon>
        <taxon>Flavobacteriales</taxon>
        <taxon>Flavobacteriaceae</taxon>
    </lineage>
</organism>
<comment type="caution">
    <text evidence="2">The sequence shown here is derived from an EMBL/GenBank/DDBJ whole genome shotgun (WGS) entry which is preliminary data.</text>
</comment>
<sequence length="422" mass="48521">MKSMVIGLGPEYNYDVENHSVWGDDNTKYASNHGASLISRTLMRFFDADYIDDFTEVETYKKTYDLCIIAFATHVTDWRDVSVYTNFVKKLGIKTIAFSLGIQDYASASFIINSVHSSLKELLVYVIKSSGYIGVRGPHTASVLIKSGFKPEEIVRIGCPTLFSPLRRDLRIIKKEKFSKPLIVYHRTMAGLNKLLIGGADLLGQDFLDEVVFDALVPPEQIVKKTELEHYKNLENGIFALDKIKERGIFLKTFNEWFDEIKKYDFVLGARLHGCIAALIQGIPAVMIARDIRVQEIAEFYKIPYIKYEEVGNMTIEDIYNMVDFTEFNKLYKHRFDNFIKLMHDLKVNKQLSFQTKCPESYWYNETDLNANTAILFKELNQLSIKVSRLESIAAQNEKKVNKVIKAFHKLPGVKLVKEILK</sequence>
<evidence type="ECO:0000313" key="3">
    <source>
        <dbReference type="Proteomes" id="UP000656244"/>
    </source>
</evidence>
<reference evidence="2" key="1">
    <citation type="submission" date="2020-08" db="EMBL/GenBank/DDBJ databases">
        <title>Hyunsoonleella sp. strain SJ7 genome sequencing and assembly.</title>
        <authorList>
            <person name="Kim I."/>
        </authorList>
    </citation>
    <scope>NUCLEOTIDE SEQUENCE</scope>
    <source>
        <strain evidence="2">SJ7</strain>
    </source>
</reference>
<name>A0A923H901_9FLAO</name>
<keyword evidence="2" id="KW-0808">Transferase</keyword>
<dbReference type="InterPro" id="IPR007345">
    <property type="entry name" value="Polysacch_pyruvyl_Trfase"/>
</dbReference>
<accession>A0A923H901</accession>
<dbReference type="Proteomes" id="UP000656244">
    <property type="component" value="Unassembled WGS sequence"/>
</dbReference>
<proteinExistence type="predicted"/>
<keyword evidence="3" id="KW-1185">Reference proteome</keyword>
<gene>
    <name evidence="2" type="ORF">H7U19_04970</name>
</gene>
<dbReference type="RefSeq" id="WP_186559586.1">
    <property type="nucleotide sequence ID" value="NZ_JACNMF010000001.1"/>
</dbReference>
<dbReference type="GO" id="GO:0016740">
    <property type="term" value="F:transferase activity"/>
    <property type="evidence" value="ECO:0007669"/>
    <property type="project" value="UniProtKB-KW"/>
</dbReference>
<dbReference type="Pfam" id="PF04230">
    <property type="entry name" value="PS_pyruv_trans"/>
    <property type="match status" value="1"/>
</dbReference>
<evidence type="ECO:0000313" key="2">
    <source>
        <dbReference type="EMBL" id="MBC3757744.1"/>
    </source>
</evidence>
<dbReference type="AlphaFoldDB" id="A0A923H901"/>
<feature type="domain" description="Polysaccharide pyruvyl transferase" evidence="1">
    <location>
        <begin position="32"/>
        <end position="291"/>
    </location>
</feature>
<evidence type="ECO:0000259" key="1">
    <source>
        <dbReference type="Pfam" id="PF04230"/>
    </source>
</evidence>